<sequence length="114" mass="13035">MVWAGISAKGRTPLVFVPVGVKINSSTYQKLILEPVVKDLSKTMFNKEPFLFQQDGAPVHTSNISQNRLRENIPDFITKEEWPPSSPDLNPMDFSIWSILEKMPVQSHIQVWKL</sequence>
<name>A0AAV7JZT9_9METZ</name>
<dbReference type="EMBL" id="JAKMXF010000244">
    <property type="protein sequence ID" value="KAI6653979.1"/>
    <property type="molecule type" value="Genomic_DNA"/>
</dbReference>
<organism evidence="1 2">
    <name type="scientific">Oopsacas minuta</name>
    <dbReference type="NCBI Taxonomy" id="111878"/>
    <lineage>
        <taxon>Eukaryota</taxon>
        <taxon>Metazoa</taxon>
        <taxon>Porifera</taxon>
        <taxon>Hexactinellida</taxon>
        <taxon>Hexasterophora</taxon>
        <taxon>Lyssacinosida</taxon>
        <taxon>Leucopsacidae</taxon>
        <taxon>Oopsacas</taxon>
    </lineage>
</organism>
<dbReference type="PANTHER" id="PTHR46068:SF1">
    <property type="entry name" value="TRANSPOSASE IS30-LIKE HTH DOMAIN-CONTAINING PROTEIN"/>
    <property type="match status" value="1"/>
</dbReference>
<evidence type="ECO:0008006" key="3">
    <source>
        <dbReference type="Google" id="ProtNLM"/>
    </source>
</evidence>
<dbReference type="Gene3D" id="3.30.420.10">
    <property type="entry name" value="Ribonuclease H-like superfamily/Ribonuclease H"/>
    <property type="match status" value="1"/>
</dbReference>
<dbReference type="PANTHER" id="PTHR46068">
    <property type="entry name" value="PROTEIN CBG27172"/>
    <property type="match status" value="1"/>
</dbReference>
<proteinExistence type="predicted"/>
<keyword evidence="2" id="KW-1185">Reference proteome</keyword>
<evidence type="ECO:0000313" key="2">
    <source>
        <dbReference type="Proteomes" id="UP001165289"/>
    </source>
</evidence>
<dbReference type="Proteomes" id="UP001165289">
    <property type="component" value="Unassembled WGS sequence"/>
</dbReference>
<evidence type="ECO:0000313" key="1">
    <source>
        <dbReference type="EMBL" id="KAI6653979.1"/>
    </source>
</evidence>
<comment type="caution">
    <text evidence="1">The sequence shown here is derived from an EMBL/GenBank/DDBJ whole genome shotgun (WGS) entry which is preliminary data.</text>
</comment>
<dbReference type="GO" id="GO:0003676">
    <property type="term" value="F:nucleic acid binding"/>
    <property type="evidence" value="ECO:0007669"/>
    <property type="project" value="InterPro"/>
</dbReference>
<gene>
    <name evidence="1" type="ORF">LOD99_3155</name>
</gene>
<dbReference type="AlphaFoldDB" id="A0AAV7JZT9"/>
<dbReference type="InterPro" id="IPR036397">
    <property type="entry name" value="RNaseH_sf"/>
</dbReference>
<reference evidence="1 2" key="1">
    <citation type="journal article" date="2023" name="BMC Biol.">
        <title>The compact genome of the sponge Oopsacas minuta (Hexactinellida) is lacking key metazoan core genes.</title>
        <authorList>
            <person name="Santini S."/>
            <person name="Schenkelaars Q."/>
            <person name="Jourda C."/>
            <person name="Duchesne M."/>
            <person name="Belahbib H."/>
            <person name="Rocher C."/>
            <person name="Selva M."/>
            <person name="Riesgo A."/>
            <person name="Vervoort M."/>
            <person name="Leys S.P."/>
            <person name="Kodjabachian L."/>
            <person name="Le Bivic A."/>
            <person name="Borchiellini C."/>
            <person name="Claverie J.M."/>
            <person name="Renard E."/>
        </authorList>
    </citation>
    <scope>NUCLEOTIDE SEQUENCE [LARGE SCALE GENOMIC DNA]</scope>
    <source>
        <strain evidence="1">SPO-2</strain>
    </source>
</reference>
<accession>A0AAV7JZT9</accession>
<protein>
    <recommendedName>
        <fullName evidence="3">Transposase</fullName>
    </recommendedName>
</protein>